<dbReference type="EMBL" id="KF900425">
    <property type="protein sequence ID" value="AIE94562.1"/>
    <property type="molecule type" value="Genomic_DNA"/>
</dbReference>
<feature type="transmembrane region" description="Helical" evidence="5">
    <location>
        <begin position="409"/>
        <end position="434"/>
    </location>
</feature>
<dbReference type="GO" id="GO:0003954">
    <property type="term" value="F:NADH dehydrogenase activity"/>
    <property type="evidence" value="ECO:0007669"/>
    <property type="project" value="TreeGrafter"/>
</dbReference>
<feature type="transmembrane region" description="Helical" evidence="5">
    <location>
        <begin position="282"/>
        <end position="301"/>
    </location>
</feature>
<keyword evidence="4 5" id="KW-0472">Membrane</keyword>
<feature type="transmembrane region" description="Helical" evidence="5">
    <location>
        <begin position="240"/>
        <end position="261"/>
    </location>
</feature>
<reference evidence="6" key="1">
    <citation type="journal article" date="2014" name="Genome Biol. Evol.">
        <title>Pangenome evidence for extensive interdomain horizontal transfer affecting lineage core and shell genes in uncultured planktonic thaumarchaeota and euryarchaeota.</title>
        <authorList>
            <person name="Deschamps P."/>
            <person name="Zivanovic Y."/>
            <person name="Moreira D."/>
            <person name="Rodriguez-Valera F."/>
            <person name="Lopez-Garcia P."/>
        </authorList>
    </citation>
    <scope>NUCLEOTIDE SEQUENCE</scope>
</reference>
<feature type="transmembrane region" description="Helical" evidence="5">
    <location>
        <begin position="371"/>
        <end position="389"/>
    </location>
</feature>
<keyword evidence="6" id="KW-0560">Oxidoreductase</keyword>
<organism evidence="6">
    <name type="scientific">uncultured marine group II/III euryarchaeote AD1000_49_E03</name>
    <dbReference type="NCBI Taxonomy" id="1457778"/>
    <lineage>
        <taxon>Archaea</taxon>
        <taxon>Methanobacteriati</taxon>
        <taxon>Methanobacteriota</taxon>
        <taxon>environmental samples</taxon>
    </lineage>
</organism>
<accession>A0A075FY80</accession>
<gene>
    <name evidence="6" type="primary">nuoH</name>
</gene>
<keyword evidence="3 5" id="KW-1133">Transmembrane helix</keyword>
<name>A0A075FY80_9EURY</name>
<dbReference type="GO" id="GO:0016020">
    <property type="term" value="C:membrane"/>
    <property type="evidence" value="ECO:0007669"/>
    <property type="project" value="UniProtKB-SubCell"/>
</dbReference>
<evidence type="ECO:0000256" key="4">
    <source>
        <dbReference type="ARBA" id="ARBA00023136"/>
    </source>
</evidence>
<comment type="subcellular location">
    <subcellularLocation>
        <location evidence="1">Membrane</location>
        <topology evidence="1">Multi-pass membrane protein</topology>
    </subcellularLocation>
</comment>
<proteinExistence type="inferred from homology"/>
<dbReference type="PANTHER" id="PTHR11432">
    <property type="entry name" value="NADH DEHYDROGENASE SUBUNIT 1"/>
    <property type="match status" value="1"/>
</dbReference>
<feature type="transmembrane region" description="Helical" evidence="5">
    <location>
        <begin position="313"/>
        <end position="334"/>
    </location>
</feature>
<feature type="transmembrane region" description="Helical" evidence="5">
    <location>
        <begin position="446"/>
        <end position="468"/>
    </location>
</feature>
<dbReference type="EC" id="1.6.5.3" evidence="6"/>
<sequence>MIHMASGDWLNIVGWSESLTSWSMDNVHDILPSNDIDMQVTIPSTWAWPEPITMGPIFNLQQGFASIQPALESFMHATIMCTVVFTVMMLTMLAIPYIERKFIGRLMDRLGATTTMRSLWVGESGVTAGEWWKQLPFGMGIPIGWVVNLLNSYWGNSHELETVSRVNNRSYHGYWFLLPGFFQAFADFMKFATKEHIVPKNADKVVFETAPVIILATTIMVFAFVPFGPHIYAANPELSLLFMMAIFGVAPLGVFFAGWASNNKYTLIGGMRSAAQLTAYEIPLLITVLGVAVLSGSFNIIEIVDFQMGQNEGNVWNIFLLPLGAALFLITMIAEVERIPFDMPEAEAELVEGWWTEYGGIRWGLMFAAEYMRSYAACILFALFFLGGWEAPFQHTLAGLPIVGGTFETVFTVVPGLVWVLIKAWLLFAVFVWIRASLHRVRTDQILEFGWRYLLPLSVVNLVVATILRLEVWTGEPWDLWVPVALTLAALVLFVILAIDEDEEALEVQRRPYSTQAVVKASPGSHRD</sequence>
<dbReference type="PANTHER" id="PTHR11432:SF3">
    <property type="entry name" value="NADH-UBIQUINONE OXIDOREDUCTASE CHAIN 1"/>
    <property type="match status" value="1"/>
</dbReference>
<evidence type="ECO:0000256" key="3">
    <source>
        <dbReference type="ARBA" id="ARBA00022989"/>
    </source>
</evidence>
<keyword evidence="2 5" id="KW-0812">Transmembrane</keyword>
<feature type="transmembrane region" description="Helical" evidence="5">
    <location>
        <begin position="74"/>
        <end position="98"/>
    </location>
</feature>
<dbReference type="PROSITE" id="PS00668">
    <property type="entry name" value="COMPLEX1_ND1_2"/>
    <property type="match status" value="1"/>
</dbReference>
<dbReference type="AlphaFoldDB" id="A0A075FY80"/>
<protein>
    <submittedName>
        <fullName evidence="6">NADH dehydrogenase subunit H (NuoH)</fullName>
        <ecNumber evidence="6">1.6.5.3</ecNumber>
    </submittedName>
</protein>
<dbReference type="HAMAP" id="MF_01350">
    <property type="entry name" value="NDH1_NuoH"/>
    <property type="match status" value="1"/>
</dbReference>
<dbReference type="InterPro" id="IPR001694">
    <property type="entry name" value="NADH_UbQ_OxRdtase_su1/FPO"/>
</dbReference>
<evidence type="ECO:0000256" key="5">
    <source>
        <dbReference type="SAM" id="Phobius"/>
    </source>
</evidence>
<evidence type="ECO:0000313" key="6">
    <source>
        <dbReference type="EMBL" id="AIE94562.1"/>
    </source>
</evidence>
<dbReference type="Pfam" id="PF00146">
    <property type="entry name" value="NADHdh"/>
    <property type="match status" value="1"/>
</dbReference>
<dbReference type="GO" id="GO:0009060">
    <property type="term" value="P:aerobic respiration"/>
    <property type="evidence" value="ECO:0007669"/>
    <property type="project" value="TreeGrafter"/>
</dbReference>
<evidence type="ECO:0000256" key="2">
    <source>
        <dbReference type="ARBA" id="ARBA00022692"/>
    </source>
</evidence>
<evidence type="ECO:0000256" key="1">
    <source>
        <dbReference type="ARBA" id="ARBA00004141"/>
    </source>
</evidence>
<dbReference type="InterPro" id="IPR018086">
    <property type="entry name" value="NADH_UbQ_OxRdtase_su1_CS"/>
</dbReference>
<feature type="transmembrane region" description="Helical" evidence="5">
    <location>
        <begin position="205"/>
        <end position="228"/>
    </location>
</feature>
<feature type="transmembrane region" description="Helical" evidence="5">
    <location>
        <begin position="480"/>
        <end position="499"/>
    </location>
</feature>